<keyword evidence="1" id="KW-0732">Signal</keyword>
<evidence type="ECO:0000313" key="2">
    <source>
        <dbReference type="EMBL" id="MFC4029309.1"/>
    </source>
</evidence>
<organism evidence="2 3">
    <name type="scientific">Zunongwangia endophytica</name>
    <dbReference type="NCBI Taxonomy" id="1808945"/>
    <lineage>
        <taxon>Bacteria</taxon>
        <taxon>Pseudomonadati</taxon>
        <taxon>Bacteroidota</taxon>
        <taxon>Flavobacteriia</taxon>
        <taxon>Flavobacteriales</taxon>
        <taxon>Flavobacteriaceae</taxon>
        <taxon>Zunongwangia</taxon>
    </lineage>
</organism>
<proteinExistence type="predicted"/>
<name>A0ABV8HG37_9FLAO</name>
<sequence>MKTLILVTFSLIFFTSIAQQKTNKFENEISHNFYKNLDSLIAKYNIEDIREDKSQAIRIWKSNEIILLKEKEAIYTFHTSNSKKEIIKQKKFRSESDLKSEFELIEKILDSNQDNKYAIDAFPIIIELKNSKRYRIISFNRNANLEEILETIKIENSINKVKKEIIHTLPAGNYRIGMSSLKLDYIPRKNKSNFYRKLEPEIKSILKINNKTEPTKMPLVLINNKIKYFGDLNNLKISDVENYKIISDNSKILYGENGKYGVIKVTTN</sequence>
<gene>
    <name evidence="2" type="ORF">ACFOS1_17960</name>
</gene>
<comment type="caution">
    <text evidence="2">The sequence shown here is derived from an EMBL/GenBank/DDBJ whole genome shotgun (WGS) entry which is preliminary data.</text>
</comment>
<reference evidence="3" key="1">
    <citation type="journal article" date="2019" name="Int. J. Syst. Evol. Microbiol.">
        <title>The Global Catalogue of Microorganisms (GCM) 10K type strain sequencing project: providing services to taxonomists for standard genome sequencing and annotation.</title>
        <authorList>
            <consortium name="The Broad Institute Genomics Platform"/>
            <consortium name="The Broad Institute Genome Sequencing Center for Infectious Disease"/>
            <person name="Wu L."/>
            <person name="Ma J."/>
        </authorList>
    </citation>
    <scope>NUCLEOTIDE SEQUENCE [LARGE SCALE GENOMIC DNA]</scope>
    <source>
        <strain evidence="3">CECT 9128</strain>
    </source>
</reference>
<feature type="signal peptide" evidence="1">
    <location>
        <begin position="1"/>
        <end position="18"/>
    </location>
</feature>
<keyword evidence="3" id="KW-1185">Reference proteome</keyword>
<dbReference type="EMBL" id="JBHSAS010000031">
    <property type="protein sequence ID" value="MFC4029309.1"/>
    <property type="molecule type" value="Genomic_DNA"/>
</dbReference>
<evidence type="ECO:0000256" key="1">
    <source>
        <dbReference type="SAM" id="SignalP"/>
    </source>
</evidence>
<evidence type="ECO:0000313" key="3">
    <source>
        <dbReference type="Proteomes" id="UP001595793"/>
    </source>
</evidence>
<dbReference type="Proteomes" id="UP001595793">
    <property type="component" value="Unassembled WGS sequence"/>
</dbReference>
<dbReference type="RefSeq" id="WP_290230824.1">
    <property type="nucleotide sequence ID" value="NZ_JAUFPZ010000002.1"/>
</dbReference>
<feature type="chain" id="PRO_5045337595" evidence="1">
    <location>
        <begin position="19"/>
        <end position="268"/>
    </location>
</feature>
<protein>
    <submittedName>
        <fullName evidence="2">Uncharacterized protein</fullName>
    </submittedName>
</protein>
<accession>A0ABV8HG37</accession>